<evidence type="ECO:0000256" key="6">
    <source>
        <dbReference type="ARBA" id="ARBA00022989"/>
    </source>
</evidence>
<evidence type="ECO:0000313" key="11">
    <source>
        <dbReference type="EMBL" id="SDX65378.1"/>
    </source>
</evidence>
<dbReference type="InterPro" id="IPR001851">
    <property type="entry name" value="ABC_transp_permease"/>
</dbReference>
<feature type="transmembrane region" description="Helical" evidence="10">
    <location>
        <begin position="272"/>
        <end position="297"/>
    </location>
</feature>
<feature type="transmembrane region" description="Helical" evidence="10">
    <location>
        <begin position="232"/>
        <end position="251"/>
    </location>
</feature>
<keyword evidence="7 10" id="KW-0472">Membrane</keyword>
<dbReference type="STRING" id="1137993.SAMN05660209_00981"/>
<feature type="transmembrane region" description="Helical" evidence="10">
    <location>
        <begin position="61"/>
        <end position="81"/>
    </location>
</feature>
<reference evidence="12" key="1">
    <citation type="submission" date="2016-10" db="EMBL/GenBank/DDBJ databases">
        <authorList>
            <person name="Varghese N."/>
            <person name="Submissions S."/>
        </authorList>
    </citation>
    <scope>NUCLEOTIDE SEQUENCE [LARGE SCALE GENOMIC DNA]</scope>
    <source>
        <strain evidence="12">DSM 45422</strain>
    </source>
</reference>
<feature type="transmembrane region" description="Helical" evidence="10">
    <location>
        <begin position="312"/>
        <end position="332"/>
    </location>
</feature>
<feature type="transmembrane region" description="Helical" evidence="10">
    <location>
        <begin position="170"/>
        <end position="203"/>
    </location>
</feature>
<evidence type="ECO:0000256" key="1">
    <source>
        <dbReference type="ARBA" id="ARBA00004651"/>
    </source>
</evidence>
<keyword evidence="5 10" id="KW-0812">Transmembrane</keyword>
<gene>
    <name evidence="11" type="ORF">SAMN05660209_00981</name>
</gene>
<dbReference type="Pfam" id="PF02653">
    <property type="entry name" value="BPD_transp_2"/>
    <property type="match status" value="1"/>
</dbReference>
<comment type="subcellular location">
    <subcellularLocation>
        <location evidence="1">Cell membrane</location>
        <topology evidence="1">Multi-pass membrane protein</topology>
    </subcellularLocation>
</comment>
<keyword evidence="4" id="KW-0997">Cell inner membrane</keyword>
<dbReference type="RefSeq" id="WP_211517001.1">
    <property type="nucleotide sequence ID" value="NZ_FNOT01000002.1"/>
</dbReference>
<evidence type="ECO:0000256" key="9">
    <source>
        <dbReference type="SAM" id="MobiDB-lite"/>
    </source>
</evidence>
<evidence type="ECO:0000256" key="8">
    <source>
        <dbReference type="ARBA" id="ARBA00039381"/>
    </source>
</evidence>
<dbReference type="PANTHER" id="PTHR32196">
    <property type="entry name" value="ABC TRANSPORTER PERMEASE PROTEIN YPHD-RELATED-RELATED"/>
    <property type="match status" value="1"/>
</dbReference>
<organism evidence="11 12">
    <name type="scientific">Geodermatophilus africanus</name>
    <dbReference type="NCBI Taxonomy" id="1137993"/>
    <lineage>
        <taxon>Bacteria</taxon>
        <taxon>Bacillati</taxon>
        <taxon>Actinomycetota</taxon>
        <taxon>Actinomycetes</taxon>
        <taxon>Geodermatophilales</taxon>
        <taxon>Geodermatophilaceae</taxon>
        <taxon>Geodermatophilus</taxon>
    </lineage>
</organism>
<name>A0A1H3DGY2_9ACTN</name>
<dbReference type="EMBL" id="FNOT01000002">
    <property type="protein sequence ID" value="SDX65378.1"/>
    <property type="molecule type" value="Genomic_DNA"/>
</dbReference>
<sequence>MAVDTTPATPAGQAPAQRPRTASRLRLLGSGDAVITGVLVLFLVVAALTVEGFASARNTGFLLLDVVVIVLIALPLTLVIVTGEIDLSVASTVGLSSAVMGQLWFSGLPLETVIPLCLLLGAMLGAVNGFFVTRLGLPSLAVTIGTLALYRGLAFVVLGDRAVADFPRSWTTWAISGIGGTGIPVVVVPLLFLVLLTGVVLHATPIGRSLYAMGNSEDAARFSGIDVGRTKFWLFVVTGVVSALGGIYWTLRYGSARADNAQGLELQVIAAILLGGVSIFGGRGGLLGVLAGALLLGSVRNALQLENVPADVLNIVTGGLLVVAVVAPQVAARVRSRTRARPAGPPSAPPARPAPDAHPSTDPAAQVPADQRGNR</sequence>
<proteinExistence type="predicted"/>
<evidence type="ECO:0000256" key="10">
    <source>
        <dbReference type="SAM" id="Phobius"/>
    </source>
</evidence>
<feature type="transmembrane region" description="Helical" evidence="10">
    <location>
        <begin position="33"/>
        <end position="54"/>
    </location>
</feature>
<evidence type="ECO:0000256" key="4">
    <source>
        <dbReference type="ARBA" id="ARBA00022519"/>
    </source>
</evidence>
<keyword evidence="12" id="KW-1185">Reference proteome</keyword>
<dbReference type="GO" id="GO:0005886">
    <property type="term" value="C:plasma membrane"/>
    <property type="evidence" value="ECO:0007669"/>
    <property type="project" value="UniProtKB-SubCell"/>
</dbReference>
<evidence type="ECO:0000256" key="2">
    <source>
        <dbReference type="ARBA" id="ARBA00022448"/>
    </source>
</evidence>
<evidence type="ECO:0000313" key="12">
    <source>
        <dbReference type="Proteomes" id="UP000198921"/>
    </source>
</evidence>
<keyword evidence="6 10" id="KW-1133">Transmembrane helix</keyword>
<dbReference type="Proteomes" id="UP000198921">
    <property type="component" value="Unassembled WGS sequence"/>
</dbReference>
<dbReference type="CDD" id="cd06579">
    <property type="entry name" value="TM_PBP1_transp_AraH_like"/>
    <property type="match status" value="1"/>
</dbReference>
<feature type="region of interest" description="Disordered" evidence="9">
    <location>
        <begin position="335"/>
        <end position="375"/>
    </location>
</feature>
<dbReference type="GO" id="GO:0022857">
    <property type="term" value="F:transmembrane transporter activity"/>
    <property type="evidence" value="ECO:0007669"/>
    <property type="project" value="InterPro"/>
</dbReference>
<feature type="compositionally biased region" description="Pro residues" evidence="9">
    <location>
        <begin position="343"/>
        <end position="353"/>
    </location>
</feature>
<evidence type="ECO:0000256" key="3">
    <source>
        <dbReference type="ARBA" id="ARBA00022475"/>
    </source>
</evidence>
<keyword evidence="3" id="KW-1003">Cell membrane</keyword>
<dbReference type="PANTHER" id="PTHR32196:SF71">
    <property type="entry name" value="AUTOINDUCER 2 IMPORT SYSTEM PERMEASE PROTEIN LSRD"/>
    <property type="match status" value="1"/>
</dbReference>
<evidence type="ECO:0000256" key="5">
    <source>
        <dbReference type="ARBA" id="ARBA00022692"/>
    </source>
</evidence>
<evidence type="ECO:0000256" key="7">
    <source>
        <dbReference type="ARBA" id="ARBA00023136"/>
    </source>
</evidence>
<keyword evidence="2" id="KW-0813">Transport</keyword>
<feature type="transmembrane region" description="Helical" evidence="10">
    <location>
        <begin position="112"/>
        <end position="131"/>
    </location>
</feature>
<feature type="transmembrane region" description="Helical" evidence="10">
    <location>
        <begin position="137"/>
        <end position="158"/>
    </location>
</feature>
<protein>
    <recommendedName>
        <fullName evidence="8">Autoinducer 2 import system permease protein LsrD</fullName>
    </recommendedName>
</protein>
<dbReference type="AlphaFoldDB" id="A0A1H3DGY2"/>
<accession>A0A1H3DGY2</accession>